<feature type="transmembrane region" description="Helical" evidence="1">
    <location>
        <begin position="378"/>
        <end position="395"/>
    </location>
</feature>
<keyword evidence="1" id="KW-1133">Transmembrane helix</keyword>
<organism evidence="2 3">
    <name type="scientific">Lacticaseibacillus baoqingensis</name>
    <dbReference type="NCBI Taxonomy" id="2486013"/>
    <lineage>
        <taxon>Bacteria</taxon>
        <taxon>Bacillati</taxon>
        <taxon>Bacillota</taxon>
        <taxon>Bacilli</taxon>
        <taxon>Lactobacillales</taxon>
        <taxon>Lactobacillaceae</taxon>
        <taxon>Lacticaseibacillus</taxon>
    </lineage>
</organism>
<proteinExistence type="predicted"/>
<reference evidence="3" key="1">
    <citation type="journal article" date="2019" name="Int. J. Syst. Evol. Microbiol.">
        <title>The Global Catalogue of Microorganisms (GCM) 10K type strain sequencing project: providing services to taxonomists for standard genome sequencing and annotation.</title>
        <authorList>
            <consortium name="The Broad Institute Genomics Platform"/>
            <consortium name="The Broad Institute Genome Sequencing Center for Infectious Disease"/>
            <person name="Wu L."/>
            <person name="Ma J."/>
        </authorList>
    </citation>
    <scope>NUCLEOTIDE SEQUENCE [LARGE SCALE GENOMIC DNA]</scope>
    <source>
        <strain evidence="3">CCM 8903</strain>
    </source>
</reference>
<dbReference type="Proteomes" id="UP001597252">
    <property type="component" value="Unassembled WGS sequence"/>
</dbReference>
<feature type="transmembrane region" description="Helical" evidence="1">
    <location>
        <begin position="193"/>
        <end position="216"/>
    </location>
</feature>
<evidence type="ECO:0000313" key="2">
    <source>
        <dbReference type="EMBL" id="MFD1485489.1"/>
    </source>
</evidence>
<feature type="transmembrane region" description="Helical" evidence="1">
    <location>
        <begin position="551"/>
        <end position="575"/>
    </location>
</feature>
<dbReference type="EMBL" id="JBHTON010000029">
    <property type="protein sequence ID" value="MFD1485489.1"/>
    <property type="molecule type" value="Genomic_DNA"/>
</dbReference>
<feature type="transmembrane region" description="Helical" evidence="1">
    <location>
        <begin position="278"/>
        <end position="297"/>
    </location>
</feature>
<name>A0ABW4E777_9LACO</name>
<feature type="transmembrane region" description="Helical" evidence="1">
    <location>
        <begin position="348"/>
        <end position="366"/>
    </location>
</feature>
<evidence type="ECO:0008006" key="4">
    <source>
        <dbReference type="Google" id="ProtNLM"/>
    </source>
</evidence>
<evidence type="ECO:0000256" key="1">
    <source>
        <dbReference type="SAM" id="Phobius"/>
    </source>
</evidence>
<feature type="transmembrane region" description="Helical" evidence="1">
    <location>
        <begin position="106"/>
        <end position="123"/>
    </location>
</feature>
<feature type="transmembrane region" description="Helical" evidence="1">
    <location>
        <begin position="12"/>
        <end position="31"/>
    </location>
</feature>
<keyword evidence="1" id="KW-0472">Membrane</keyword>
<dbReference type="RefSeq" id="WP_125751146.1">
    <property type="nucleotide sequence ID" value="NZ_JBHTON010000029.1"/>
</dbReference>
<accession>A0ABW4E777</accession>
<keyword evidence="1" id="KW-0812">Transmembrane</keyword>
<feature type="transmembrane region" description="Helical" evidence="1">
    <location>
        <begin position="309"/>
        <end position="328"/>
    </location>
</feature>
<keyword evidence="3" id="KW-1185">Reference proteome</keyword>
<evidence type="ECO:0000313" key="3">
    <source>
        <dbReference type="Proteomes" id="UP001597252"/>
    </source>
</evidence>
<feature type="transmembrane region" description="Helical" evidence="1">
    <location>
        <begin position="156"/>
        <end position="173"/>
    </location>
</feature>
<comment type="caution">
    <text evidence="2">The sequence shown here is derived from an EMBL/GenBank/DDBJ whole genome shotgun (WGS) entry which is preliminary data.</text>
</comment>
<gene>
    <name evidence="2" type="ORF">ACFQ5J_09630</name>
</gene>
<feature type="transmembrane region" description="Helical" evidence="1">
    <location>
        <begin position="228"/>
        <end position="247"/>
    </location>
</feature>
<protein>
    <recommendedName>
        <fullName evidence="4">YfhO family protein</fullName>
    </recommendedName>
</protein>
<sequence length="599" mass="66911">MGNDAKNQRKTVILEGLFIILCAICLVLPQWHRQGLILGMDVSFQYNRFYEAYMQLRTGHWNFFQSLFSFDQSGRIVNAVYGNGLAYLGGLIMWKLHDWLQFQMLMAFLCELTAGFTMLAFLRRLRLRSWIAVSGAVLYMSSFVVNTWILNQSVTGWGAALLPLVFIAGVAVLDNHRKSFNPILLGSAMALLVMTHLVSALLGAIALVPFFIVGFMQSRQRSQLIQKGLVAVVTAIILAGSSLLGLFEVQSSNHLYTPWHNKHMMDATANLSTGDNGMITIGLIFSVLFVFQIVLVLSSWRRRTTQERVLTATGAVFLILSSKLFPWVSVAKQSDFMAGLQFPWRFSVIAFILLLAGFGLTLQRWITAVAQREEIMRALYATGAIILAMTAMTLIDTRTSYWHGDNPTGAGDNAQIIHTRDPKKIRAIFADKNLLVGIQNLQRPNPDYLPLPANKHQNKMHGYTLYDREIIHNTLPVKKQITADNALEYTWHQKNAATVTVPAIIYAHSAVRVNGVATAPAKIKKTGIGAARIQAKQGQNTLVVGYQQPRLLPIILIIQIIAWVGVCMAGIKALVRWGIRRPSKHENTRGDDPQDVRIK</sequence>